<keyword evidence="2" id="KW-1185">Reference proteome</keyword>
<proteinExistence type="predicted"/>
<dbReference type="EMBL" id="CM056742">
    <property type="protein sequence ID" value="KAJ8675673.1"/>
    <property type="molecule type" value="Genomic_DNA"/>
</dbReference>
<comment type="caution">
    <text evidence="1">The sequence shown here is derived from an EMBL/GenBank/DDBJ whole genome shotgun (WGS) entry which is preliminary data.</text>
</comment>
<dbReference type="Proteomes" id="UP001239111">
    <property type="component" value="Chromosome 2"/>
</dbReference>
<gene>
    <name evidence="1" type="ORF">QAD02_011459</name>
</gene>
<sequence>MIESRSCPDFVERNEEGPRDVTYALMRRFHILQEIASGLVAKEAALKHEHLQLKERKAEIERQENVIEIFHVELGQQELELSTDRHNLEMREDELERQNVILVRRVKILLEREEQLRAREKELEERDRGLKRQRDSTDDDDGELDVSSIK</sequence>
<accession>A0ACC2NXT4</accession>
<evidence type="ECO:0000313" key="2">
    <source>
        <dbReference type="Proteomes" id="UP001239111"/>
    </source>
</evidence>
<reference evidence="1" key="1">
    <citation type="submission" date="2023-04" db="EMBL/GenBank/DDBJ databases">
        <title>A chromosome-level genome assembly of the parasitoid wasp Eretmocerus hayati.</title>
        <authorList>
            <person name="Zhong Y."/>
            <person name="Liu S."/>
            <person name="Liu Y."/>
        </authorList>
    </citation>
    <scope>NUCLEOTIDE SEQUENCE</scope>
    <source>
        <strain evidence="1">ZJU_SS_LIU_2023</strain>
    </source>
</reference>
<protein>
    <submittedName>
        <fullName evidence="1">Uncharacterized protein</fullName>
    </submittedName>
</protein>
<organism evidence="1 2">
    <name type="scientific">Eretmocerus hayati</name>
    <dbReference type="NCBI Taxonomy" id="131215"/>
    <lineage>
        <taxon>Eukaryota</taxon>
        <taxon>Metazoa</taxon>
        <taxon>Ecdysozoa</taxon>
        <taxon>Arthropoda</taxon>
        <taxon>Hexapoda</taxon>
        <taxon>Insecta</taxon>
        <taxon>Pterygota</taxon>
        <taxon>Neoptera</taxon>
        <taxon>Endopterygota</taxon>
        <taxon>Hymenoptera</taxon>
        <taxon>Apocrita</taxon>
        <taxon>Proctotrupomorpha</taxon>
        <taxon>Chalcidoidea</taxon>
        <taxon>Aphelinidae</taxon>
        <taxon>Aphelininae</taxon>
        <taxon>Eretmocerus</taxon>
    </lineage>
</organism>
<name>A0ACC2NXT4_9HYME</name>
<evidence type="ECO:0000313" key="1">
    <source>
        <dbReference type="EMBL" id="KAJ8675673.1"/>
    </source>
</evidence>